<comment type="caution">
    <text evidence="6">The sequence shown here is derived from an EMBL/GenBank/DDBJ whole genome shotgun (WGS) entry which is preliminary data.</text>
</comment>
<dbReference type="InterPro" id="IPR002110">
    <property type="entry name" value="Ankyrin_rpt"/>
</dbReference>
<evidence type="ECO:0000256" key="1">
    <source>
        <dbReference type="ARBA" id="ARBA00022737"/>
    </source>
</evidence>
<keyword evidence="4" id="KW-0175">Coiled coil</keyword>
<dbReference type="Proteomes" id="UP001476247">
    <property type="component" value="Unassembled WGS sequence"/>
</dbReference>
<evidence type="ECO:0000313" key="6">
    <source>
        <dbReference type="EMBL" id="GAA5798911.1"/>
    </source>
</evidence>
<sequence>MTITGEPTNITKPINAKERLESLLVHIEDDDLRQMMVNEFQTMVSDQQRLSTMLEQRFELLENETRELKVIIGDSQRRYEKAVREMQFFKKKYESLKNNTQHNVSHLSPSSSPLPPCSVSETTSSAYNPPHQPQYWPTSPTTTVASSVLSDVPATGRRRKTSNTAGSIFSTFSSGTEATSIYSNHHRSVYDDKKIAGMNHQHHQHHQQPSHPPLSPSYNFSRNPSMVSSYSTPSRAPSILSGASSIISVPLPMTPVRSSISTIGNSMIQQKRTDPLTFGGSDALWDTISKNQGSDVTVEKIISNYLRRGGSPNTAKQSPSTNIVKYGYGMLHALIVTKAPGSIDTLLQQGANPNAVSIGQVDEEKVSPCYLAAAVGWLEGLEKLVQAGGDLMSARGGGSKKKTSLHVAAANGNAAIVEYIVNMTQGVLNLEADMTGANALHYACASGHKDLVCFVVRVCQVPVNEADFKGEIPLHWAARSGRIEIVSLLVEQYGSNVNAYVSKKVGTPYDLAKSAGHKKIADYLKNAGGLTAKKMDKKREEELSNTVPKHLESILTKNGFFMD</sequence>
<evidence type="ECO:0000256" key="5">
    <source>
        <dbReference type="SAM" id="MobiDB-lite"/>
    </source>
</evidence>
<dbReference type="PROSITE" id="PS50297">
    <property type="entry name" value="ANK_REP_REGION"/>
    <property type="match status" value="1"/>
</dbReference>
<proteinExistence type="predicted"/>
<dbReference type="EMBL" id="BAABUJ010000011">
    <property type="protein sequence ID" value="GAA5798911.1"/>
    <property type="molecule type" value="Genomic_DNA"/>
</dbReference>
<feature type="coiled-coil region" evidence="4">
    <location>
        <begin position="44"/>
        <end position="99"/>
    </location>
</feature>
<dbReference type="Gene3D" id="1.25.40.20">
    <property type="entry name" value="Ankyrin repeat-containing domain"/>
    <property type="match status" value="1"/>
</dbReference>
<evidence type="ECO:0000313" key="7">
    <source>
        <dbReference type="Proteomes" id="UP001476247"/>
    </source>
</evidence>
<feature type="region of interest" description="Disordered" evidence="5">
    <location>
        <begin position="100"/>
        <end position="128"/>
    </location>
</feature>
<evidence type="ECO:0000256" key="2">
    <source>
        <dbReference type="ARBA" id="ARBA00023043"/>
    </source>
</evidence>
<gene>
    <name evidence="6" type="ORF">HPULCUR_004318</name>
</gene>
<dbReference type="PROSITE" id="PS50088">
    <property type="entry name" value="ANK_REPEAT"/>
    <property type="match status" value="1"/>
</dbReference>
<reference evidence="6 7" key="1">
    <citation type="submission" date="2024-04" db="EMBL/GenBank/DDBJ databases">
        <title>genome sequences of Mucor flavus KT1a and Helicostylum pulchrum KT1b strains isolation_sourced from the surface of a dry-aged beef.</title>
        <authorList>
            <person name="Toyotome T."/>
            <person name="Hosono M."/>
            <person name="Torimaru M."/>
            <person name="Fukuda K."/>
            <person name="Mikami N."/>
        </authorList>
    </citation>
    <scope>NUCLEOTIDE SEQUENCE [LARGE SCALE GENOMIC DNA]</scope>
    <source>
        <strain evidence="6 7">KT1b</strain>
    </source>
</reference>
<dbReference type="Pfam" id="PF12796">
    <property type="entry name" value="Ank_2"/>
    <property type="match status" value="2"/>
</dbReference>
<evidence type="ECO:0000256" key="4">
    <source>
        <dbReference type="SAM" id="Coils"/>
    </source>
</evidence>
<organism evidence="6 7">
    <name type="scientific">Helicostylum pulchrum</name>
    <dbReference type="NCBI Taxonomy" id="562976"/>
    <lineage>
        <taxon>Eukaryota</taxon>
        <taxon>Fungi</taxon>
        <taxon>Fungi incertae sedis</taxon>
        <taxon>Mucoromycota</taxon>
        <taxon>Mucoromycotina</taxon>
        <taxon>Mucoromycetes</taxon>
        <taxon>Mucorales</taxon>
        <taxon>Mucorineae</taxon>
        <taxon>Mucoraceae</taxon>
        <taxon>Helicostylum</taxon>
    </lineage>
</organism>
<keyword evidence="2 3" id="KW-0040">ANK repeat</keyword>
<keyword evidence="1" id="KW-0677">Repeat</keyword>
<accession>A0ABP9XW19</accession>
<feature type="repeat" description="ANK" evidence="3">
    <location>
        <begin position="469"/>
        <end position="491"/>
    </location>
</feature>
<dbReference type="SUPFAM" id="SSF48403">
    <property type="entry name" value="Ankyrin repeat"/>
    <property type="match status" value="1"/>
</dbReference>
<dbReference type="InterPro" id="IPR036770">
    <property type="entry name" value="Ankyrin_rpt-contain_sf"/>
</dbReference>
<feature type="region of interest" description="Disordered" evidence="5">
    <location>
        <begin position="198"/>
        <end position="217"/>
    </location>
</feature>
<protein>
    <submittedName>
        <fullName evidence="6">Uncharacterized protein</fullName>
    </submittedName>
</protein>
<dbReference type="PANTHER" id="PTHR24198">
    <property type="entry name" value="ANKYRIN REPEAT AND PROTEIN KINASE DOMAIN-CONTAINING PROTEIN"/>
    <property type="match status" value="1"/>
</dbReference>
<name>A0ABP9XW19_9FUNG</name>
<dbReference type="SMART" id="SM00248">
    <property type="entry name" value="ANK"/>
    <property type="match status" value="5"/>
</dbReference>
<evidence type="ECO:0000256" key="3">
    <source>
        <dbReference type="PROSITE-ProRule" id="PRU00023"/>
    </source>
</evidence>
<dbReference type="PANTHER" id="PTHR24198:SF165">
    <property type="entry name" value="ANKYRIN REPEAT-CONTAINING PROTEIN-RELATED"/>
    <property type="match status" value="1"/>
</dbReference>
<keyword evidence="7" id="KW-1185">Reference proteome</keyword>